<feature type="chain" id="PRO_5011645589" evidence="2">
    <location>
        <begin position="20"/>
        <end position="852"/>
    </location>
</feature>
<reference evidence="4 5" key="1">
    <citation type="submission" date="2016-10" db="EMBL/GenBank/DDBJ databases">
        <authorList>
            <person name="de Groot N.N."/>
        </authorList>
    </citation>
    <scope>NUCLEOTIDE SEQUENCE [LARGE SCALE GENOMIC DNA]</scope>
    <source>
        <strain evidence="4 5">DSM 21039</strain>
    </source>
</reference>
<dbReference type="EMBL" id="FOBB01000001">
    <property type="protein sequence ID" value="SEK68665.1"/>
    <property type="molecule type" value="Genomic_DNA"/>
</dbReference>
<keyword evidence="1 2" id="KW-0732">Signal</keyword>
<dbReference type="InterPro" id="IPR036415">
    <property type="entry name" value="Lamin_tail_dom_sf"/>
</dbReference>
<dbReference type="Gene3D" id="2.60.40.4070">
    <property type="match status" value="1"/>
</dbReference>
<gene>
    <name evidence="4" type="ORF">SAMN04488505_101699</name>
</gene>
<evidence type="ECO:0000313" key="4">
    <source>
        <dbReference type="EMBL" id="SEK68665.1"/>
    </source>
</evidence>
<evidence type="ECO:0000256" key="1">
    <source>
        <dbReference type="ARBA" id="ARBA00022729"/>
    </source>
</evidence>
<name>A0A1H7J6B4_9BACT</name>
<keyword evidence="5" id="KW-1185">Reference proteome</keyword>
<proteinExistence type="predicted"/>
<dbReference type="InterPro" id="IPR014755">
    <property type="entry name" value="Cu-Rt/internalin_Ig-like"/>
</dbReference>
<evidence type="ECO:0000313" key="5">
    <source>
        <dbReference type="Proteomes" id="UP000198984"/>
    </source>
</evidence>
<accession>A0A1H7J6B4</accession>
<dbReference type="RefSeq" id="WP_089906744.1">
    <property type="nucleotide sequence ID" value="NZ_FOBB01000001.1"/>
</dbReference>
<dbReference type="Gene3D" id="2.60.40.1260">
    <property type="entry name" value="Lamin Tail domain"/>
    <property type="match status" value="1"/>
</dbReference>
<protein>
    <submittedName>
        <fullName evidence="4">Lamin Tail Domain</fullName>
    </submittedName>
</protein>
<feature type="domain" description="LTD" evidence="3">
    <location>
        <begin position="313"/>
        <end position="419"/>
    </location>
</feature>
<evidence type="ECO:0000259" key="3">
    <source>
        <dbReference type="Pfam" id="PF00932"/>
    </source>
</evidence>
<organism evidence="4 5">
    <name type="scientific">Chitinophaga rupis</name>
    <dbReference type="NCBI Taxonomy" id="573321"/>
    <lineage>
        <taxon>Bacteria</taxon>
        <taxon>Pseudomonadati</taxon>
        <taxon>Bacteroidota</taxon>
        <taxon>Chitinophagia</taxon>
        <taxon>Chitinophagales</taxon>
        <taxon>Chitinophagaceae</taxon>
        <taxon>Chitinophaga</taxon>
    </lineage>
</organism>
<dbReference type="Proteomes" id="UP000198984">
    <property type="component" value="Unassembled WGS sequence"/>
</dbReference>
<feature type="signal peptide" evidence="2">
    <location>
        <begin position="1"/>
        <end position="19"/>
    </location>
</feature>
<dbReference type="Pfam" id="PF00932">
    <property type="entry name" value="LTD"/>
    <property type="match status" value="2"/>
</dbReference>
<dbReference type="OrthoDB" id="9758406at2"/>
<dbReference type="InterPro" id="IPR001322">
    <property type="entry name" value="Lamin_tail_dom"/>
</dbReference>
<dbReference type="SUPFAM" id="SSF74853">
    <property type="entry name" value="Lamin A/C globular tail domain"/>
    <property type="match status" value="1"/>
</dbReference>
<dbReference type="STRING" id="573321.SAMN04488505_101699"/>
<feature type="domain" description="LTD" evidence="3">
    <location>
        <begin position="570"/>
        <end position="690"/>
    </location>
</feature>
<evidence type="ECO:0000256" key="2">
    <source>
        <dbReference type="SAM" id="SignalP"/>
    </source>
</evidence>
<dbReference type="AlphaFoldDB" id="A0A1H7J6B4"/>
<sequence>MRTLKFCVALLLLSSLSHSQIIEHFDALPSVPWKGIDTAWQVKNSRLQSNYLQPNSRFGLWAPAGIGLPASWEWWMQLDFNTSSNNYVEVYLQADSSNLLSTTLTGYFVRIGDKDDKVCLYRKTAGNEPEMVINGRNGITNHSTTTLKLKVTCDDKGTWHLWTDTTGTGQYYILEGAAAPAPLNASTCFGIVVRQSTSSFFQKHFFDEVQVMRFVKDTLPPVVSSVTVLNDRELLLRFSEPVDSTAALLASHYQAGSMGNPTSVQQTPDGMHLFFNTPFPNGDTVLLQVTGIADLAGNLMQTASIPCLYYQPSRYEVIIHEIFPDPEPPMGSELPEFVEIRNTGPHPVQLKDWRFASNSGQVLLPFYELQPDNLLVLSKKVLPGSNSLVLNDFPALGNEDDTLILCNAAGSVMHAVAYNKSWYADAKKENGGWSLEMISPAAPCNGSINWKAATAATGSTPGYPNSVAASVTDTAFTDLLRAYVIDSLHLALYFSKTLDSMLAATPAHYQLTPAVAAANVLAPLFNTVQLQLSAPLQPEGIYTLRVKDLTGCTGQPMGRDSAILALPTVADSGTIVINELLFDPKPTAPEFVELYNRSSRAIDVQQLYIAMIDRDGQPGAPVAVSATSRLLLPGQYLALTRNADALCRNYTCKAWENLLEVNNLPAFPNEGGTIGLYNTANGLVDVFSYTPDMQLSLATNTKGVSLERLSAAQPTGDISNWHPAATTAGDATPGYLNSQQLNLKQAAGEVSLQPQVFSPDNDGMDDLTVITCQLPEVGYIGNITIFDAQGRPVRQLLQNGVLGNQNNIIWDGLGENKQQLPVGIYIAFTEVFDLQGRVKRWKLPVVVARRLN</sequence>
<dbReference type="Gene3D" id="2.60.40.1220">
    <property type="match status" value="2"/>
</dbReference>